<dbReference type="InterPro" id="IPR051686">
    <property type="entry name" value="Lipoprotein_DolP"/>
</dbReference>
<proteinExistence type="predicted"/>
<dbReference type="Proteomes" id="UP000620266">
    <property type="component" value="Unassembled WGS sequence"/>
</dbReference>
<dbReference type="PROSITE" id="PS50914">
    <property type="entry name" value="BON"/>
    <property type="match status" value="2"/>
</dbReference>
<dbReference type="InterPro" id="IPR007055">
    <property type="entry name" value="BON_dom"/>
</dbReference>
<dbReference type="Gene3D" id="3.40.1520.20">
    <property type="match status" value="1"/>
</dbReference>
<keyword evidence="4" id="KW-1185">Reference proteome</keyword>
<evidence type="ECO:0000259" key="2">
    <source>
        <dbReference type="PROSITE" id="PS50914"/>
    </source>
</evidence>
<reference evidence="3" key="2">
    <citation type="submission" date="2020-09" db="EMBL/GenBank/DDBJ databases">
        <authorList>
            <person name="Sun Q."/>
            <person name="Sedlacek I."/>
        </authorList>
    </citation>
    <scope>NUCLEOTIDE SEQUENCE</scope>
    <source>
        <strain evidence="3">CCM 7086</strain>
    </source>
</reference>
<dbReference type="EMBL" id="BMCG01000001">
    <property type="protein sequence ID" value="GGB98360.1"/>
    <property type="molecule type" value="Genomic_DNA"/>
</dbReference>
<keyword evidence="1" id="KW-0732">Signal</keyword>
<gene>
    <name evidence="3" type="ORF">GCM10007205_04570</name>
</gene>
<accession>A0A8J2UP83</accession>
<feature type="domain" description="BON" evidence="2">
    <location>
        <begin position="60"/>
        <end position="127"/>
    </location>
</feature>
<dbReference type="InterPro" id="IPR014004">
    <property type="entry name" value="Transpt-assoc_nodulatn_dom_bac"/>
</dbReference>
<evidence type="ECO:0000313" key="3">
    <source>
        <dbReference type="EMBL" id="GGB98360.1"/>
    </source>
</evidence>
<dbReference type="PANTHER" id="PTHR34606">
    <property type="entry name" value="BON DOMAIN-CONTAINING PROTEIN"/>
    <property type="match status" value="1"/>
</dbReference>
<reference evidence="3" key="1">
    <citation type="journal article" date="2014" name="Int. J. Syst. Evol. Microbiol.">
        <title>Complete genome sequence of Corynebacterium casei LMG S-19264T (=DSM 44701T), isolated from a smear-ripened cheese.</title>
        <authorList>
            <consortium name="US DOE Joint Genome Institute (JGI-PGF)"/>
            <person name="Walter F."/>
            <person name="Albersmeier A."/>
            <person name="Kalinowski J."/>
            <person name="Ruckert C."/>
        </authorList>
    </citation>
    <scope>NUCLEOTIDE SEQUENCE</scope>
    <source>
        <strain evidence="3">CCM 7086</strain>
    </source>
</reference>
<evidence type="ECO:0000256" key="1">
    <source>
        <dbReference type="ARBA" id="ARBA00022729"/>
    </source>
</evidence>
<dbReference type="PANTHER" id="PTHR34606:SF4">
    <property type="entry name" value="OUTER MEMBRANE LIPOPROTEIN DOLP"/>
    <property type="match status" value="1"/>
</dbReference>
<dbReference type="SMART" id="SM00749">
    <property type="entry name" value="BON"/>
    <property type="match status" value="2"/>
</dbReference>
<dbReference type="AlphaFoldDB" id="A0A8J2UP83"/>
<protein>
    <recommendedName>
        <fullName evidence="2">BON domain-containing protein</fullName>
    </recommendedName>
</protein>
<sequence length="228" mass="24378">MNMIDLNRCLVAVRRPVAMALLCGASVLALQGCAGVVLGGAAVVGTLAATDRRTLGTQTDDKTISFKGDERVYSKLAAGDNVKITSFNRRVLLTGQVRDEQSKAIAAQEVASVEGVREVINELAVAGTSSFTSRSNDTLITGKVKAALIDKEGLYVNAIKVVTESGTVYLMGRVTHQEAELATEVVRGVSGVQKVVRVFEYLSDEEYRALASTPDTQRKAVRDAQLDE</sequence>
<evidence type="ECO:0000313" key="4">
    <source>
        <dbReference type="Proteomes" id="UP000620266"/>
    </source>
</evidence>
<comment type="caution">
    <text evidence="3">The sequence shown here is derived from an EMBL/GenBank/DDBJ whole genome shotgun (WGS) entry which is preliminary data.</text>
</comment>
<name>A0A8J2UP83_9BURK</name>
<feature type="domain" description="BON" evidence="2">
    <location>
        <begin position="136"/>
        <end position="203"/>
    </location>
</feature>
<organism evidence="3 4">
    <name type="scientific">Oxalicibacterium flavum</name>
    <dbReference type="NCBI Taxonomy" id="179467"/>
    <lineage>
        <taxon>Bacteria</taxon>
        <taxon>Pseudomonadati</taxon>
        <taxon>Pseudomonadota</taxon>
        <taxon>Betaproteobacteria</taxon>
        <taxon>Burkholderiales</taxon>
        <taxon>Oxalobacteraceae</taxon>
        <taxon>Oxalicibacterium</taxon>
    </lineage>
</organism>
<dbReference type="Pfam" id="PF04972">
    <property type="entry name" value="BON"/>
    <property type="match status" value="2"/>
</dbReference>